<dbReference type="EMBL" id="DUZY01000001">
    <property type="protein sequence ID" value="DAD20840.1"/>
    <property type="molecule type" value="Genomic_DNA"/>
</dbReference>
<comment type="caution">
    <text evidence="1">The sequence shown here is derived from an EMBL/GenBank/DDBJ whole genome shotgun (WGS) entry which is preliminary data.</text>
</comment>
<evidence type="ECO:0000313" key="2">
    <source>
        <dbReference type="Proteomes" id="UP000607653"/>
    </source>
</evidence>
<evidence type="ECO:0000313" key="1">
    <source>
        <dbReference type="EMBL" id="DAD20840.1"/>
    </source>
</evidence>
<dbReference type="Proteomes" id="UP000607653">
    <property type="component" value="Unassembled WGS sequence"/>
</dbReference>
<organism evidence="1 2">
    <name type="scientific">Nelumbo nucifera</name>
    <name type="common">Sacred lotus</name>
    <dbReference type="NCBI Taxonomy" id="4432"/>
    <lineage>
        <taxon>Eukaryota</taxon>
        <taxon>Viridiplantae</taxon>
        <taxon>Streptophyta</taxon>
        <taxon>Embryophyta</taxon>
        <taxon>Tracheophyta</taxon>
        <taxon>Spermatophyta</taxon>
        <taxon>Magnoliopsida</taxon>
        <taxon>Proteales</taxon>
        <taxon>Nelumbonaceae</taxon>
        <taxon>Nelumbo</taxon>
    </lineage>
</organism>
<reference evidence="1 2" key="1">
    <citation type="journal article" date="2020" name="Mol. Biol. Evol.">
        <title>Distinct Expression and Methylation Patterns for Genes with Different Fates following a Single Whole-Genome Duplication in Flowering Plants.</title>
        <authorList>
            <person name="Shi T."/>
            <person name="Rahmani R.S."/>
            <person name="Gugger P.F."/>
            <person name="Wang M."/>
            <person name="Li H."/>
            <person name="Zhang Y."/>
            <person name="Li Z."/>
            <person name="Wang Q."/>
            <person name="Van de Peer Y."/>
            <person name="Marchal K."/>
            <person name="Chen J."/>
        </authorList>
    </citation>
    <scope>NUCLEOTIDE SEQUENCE [LARGE SCALE GENOMIC DNA]</scope>
    <source>
        <tissue evidence="1">Leaf</tissue>
    </source>
</reference>
<name>A0A822XKF2_NELNU</name>
<keyword evidence="2" id="KW-1185">Reference proteome</keyword>
<dbReference type="AlphaFoldDB" id="A0A822XKF2"/>
<protein>
    <submittedName>
        <fullName evidence="1">Uncharacterized protein</fullName>
    </submittedName>
</protein>
<sequence>MALPPPQQPHVVLSGGKENLGALTMLEDSVKKLKRPNASLSLTLSKNQIDSTFDLLADWHYESCGVVSFSGLEHPKFRAFLNQVGLPSVSRREFVGSRLDARFEEAKAEPEARIKDSMFFQVASNGWKPKVFDSYGGENVVNLIVNLPMGRVCSKGRCSLAYVGVWCRGDPLGTGRILIRGSSSRT</sequence>
<proteinExistence type="predicted"/>
<gene>
    <name evidence="1" type="ORF">HUJ06_022303</name>
</gene>
<accession>A0A822XKF2</accession>